<dbReference type="SUPFAM" id="SSF53167">
    <property type="entry name" value="Purine and uridine phosphorylases"/>
    <property type="match status" value="1"/>
</dbReference>
<dbReference type="GO" id="GO:0008782">
    <property type="term" value="F:adenosylhomocysteine nucleosidase activity"/>
    <property type="evidence" value="ECO:0007669"/>
    <property type="project" value="TreeGrafter"/>
</dbReference>
<dbReference type="OrthoDB" id="3665249at2"/>
<dbReference type="HOGENOM" id="CLU_969424_0_0_0"/>
<sequence>MSEPTESLLPGPICSLLLFLATSAEEKALEEAAQEYGVEFRKDAALTRHLRFFGLSQDAWRLGTIGGETVVAIGASRDNGRAVMGAHGRLGSAAKAVRCLAATGAQGILQIGMAFGIAPGVQQIGDVLVSALLLPYDNRDVKPNAGRPGYVNDYMHMNSDEPRPSLLERCRREKERTRFSFNIHIGAMLSGAARIHCAAYRDELLHSVPHGNEEIVGGEMEGVGLLAASLKPDDSVWCVVKGISDFADEQRDNVIKEGRKIAPINAARFVLSGLVNDAKMLAEGKVA</sequence>
<dbReference type="AlphaFoldDB" id="L0DG42"/>
<dbReference type="GO" id="GO:0008930">
    <property type="term" value="F:methylthioadenosine nucleosidase activity"/>
    <property type="evidence" value="ECO:0007669"/>
    <property type="project" value="TreeGrafter"/>
</dbReference>
<dbReference type="Proteomes" id="UP000010798">
    <property type="component" value="Chromosome"/>
</dbReference>
<organism evidence="1 2">
    <name type="scientific">Singulisphaera acidiphila (strain ATCC BAA-1392 / DSM 18658 / VKM B-2454 / MOB10)</name>
    <dbReference type="NCBI Taxonomy" id="886293"/>
    <lineage>
        <taxon>Bacteria</taxon>
        <taxon>Pseudomonadati</taxon>
        <taxon>Planctomycetota</taxon>
        <taxon>Planctomycetia</taxon>
        <taxon>Isosphaerales</taxon>
        <taxon>Isosphaeraceae</taxon>
        <taxon>Singulisphaera</taxon>
    </lineage>
</organism>
<accession>L0DG42</accession>
<dbReference type="InterPro" id="IPR035994">
    <property type="entry name" value="Nucleoside_phosphorylase_sf"/>
</dbReference>
<gene>
    <name evidence="1" type="ordered locus">Sinac_4009</name>
</gene>
<dbReference type="PANTHER" id="PTHR46832">
    <property type="entry name" value="5'-METHYLTHIOADENOSINE/S-ADENOSYLHOMOCYSTEINE NUCLEOSIDASE"/>
    <property type="match status" value="1"/>
</dbReference>
<dbReference type="RefSeq" id="WP_015247362.1">
    <property type="nucleotide sequence ID" value="NC_019892.1"/>
</dbReference>
<evidence type="ECO:0000313" key="1">
    <source>
        <dbReference type="EMBL" id="AGA28232.1"/>
    </source>
</evidence>
<keyword evidence="2" id="KW-1185">Reference proteome</keyword>
<name>L0DG42_SINAD</name>
<protein>
    <submittedName>
        <fullName evidence="1">Nucleoside phosphorylase</fullName>
    </submittedName>
</protein>
<dbReference type="GO" id="GO:0009116">
    <property type="term" value="P:nucleoside metabolic process"/>
    <property type="evidence" value="ECO:0007669"/>
    <property type="project" value="InterPro"/>
</dbReference>
<evidence type="ECO:0000313" key="2">
    <source>
        <dbReference type="Proteomes" id="UP000010798"/>
    </source>
</evidence>
<dbReference type="PANTHER" id="PTHR46832:SF1">
    <property type="entry name" value="5'-METHYLTHIOADENOSINE_S-ADENOSYLHOMOCYSTEINE NUCLEOSIDASE"/>
    <property type="match status" value="1"/>
</dbReference>
<proteinExistence type="predicted"/>
<dbReference type="KEGG" id="saci:Sinac_4009"/>
<dbReference type="GO" id="GO:0005829">
    <property type="term" value="C:cytosol"/>
    <property type="evidence" value="ECO:0007669"/>
    <property type="project" value="TreeGrafter"/>
</dbReference>
<dbReference type="eggNOG" id="COG0775">
    <property type="taxonomic scope" value="Bacteria"/>
</dbReference>
<dbReference type="EMBL" id="CP003364">
    <property type="protein sequence ID" value="AGA28232.1"/>
    <property type="molecule type" value="Genomic_DNA"/>
</dbReference>
<dbReference type="GO" id="GO:0019284">
    <property type="term" value="P:L-methionine salvage from S-adenosylmethionine"/>
    <property type="evidence" value="ECO:0007669"/>
    <property type="project" value="TreeGrafter"/>
</dbReference>
<dbReference type="STRING" id="886293.Sinac_4009"/>
<dbReference type="Gene3D" id="3.40.50.1580">
    <property type="entry name" value="Nucleoside phosphorylase domain"/>
    <property type="match status" value="1"/>
</dbReference>
<reference evidence="1 2" key="1">
    <citation type="submission" date="2012-02" db="EMBL/GenBank/DDBJ databases">
        <title>Complete sequence of chromosome of Singulisphaera acidiphila DSM 18658.</title>
        <authorList>
            <consortium name="US DOE Joint Genome Institute (JGI-PGF)"/>
            <person name="Lucas S."/>
            <person name="Copeland A."/>
            <person name="Lapidus A."/>
            <person name="Glavina del Rio T."/>
            <person name="Dalin E."/>
            <person name="Tice H."/>
            <person name="Bruce D."/>
            <person name="Goodwin L."/>
            <person name="Pitluck S."/>
            <person name="Peters L."/>
            <person name="Ovchinnikova G."/>
            <person name="Chertkov O."/>
            <person name="Kyrpides N."/>
            <person name="Mavromatis K."/>
            <person name="Ivanova N."/>
            <person name="Brettin T."/>
            <person name="Detter J.C."/>
            <person name="Han C."/>
            <person name="Larimer F."/>
            <person name="Land M."/>
            <person name="Hauser L."/>
            <person name="Markowitz V."/>
            <person name="Cheng J.-F."/>
            <person name="Hugenholtz P."/>
            <person name="Woyke T."/>
            <person name="Wu D."/>
            <person name="Tindall B."/>
            <person name="Pomrenke H."/>
            <person name="Brambilla E."/>
            <person name="Klenk H.-P."/>
            <person name="Eisen J.A."/>
        </authorList>
    </citation>
    <scope>NUCLEOTIDE SEQUENCE [LARGE SCALE GENOMIC DNA]</scope>
    <source>
        <strain evidence="2">ATCC BAA-1392 / DSM 18658 / VKM B-2454 / MOB10</strain>
    </source>
</reference>